<dbReference type="Proteomes" id="UP001152747">
    <property type="component" value="Unassembled WGS sequence"/>
</dbReference>
<comment type="caution">
    <text evidence="2">The sequence shown here is derived from an EMBL/GenBank/DDBJ whole genome shotgun (WGS) entry which is preliminary data.</text>
</comment>
<name>A0A9P1IED9_9PELO</name>
<reference evidence="2" key="1">
    <citation type="submission" date="2022-11" db="EMBL/GenBank/DDBJ databases">
        <authorList>
            <person name="Kikuchi T."/>
        </authorList>
    </citation>
    <scope>NUCLEOTIDE SEQUENCE</scope>
    <source>
        <strain evidence="2">PS1010</strain>
    </source>
</reference>
<feature type="signal peptide" evidence="1">
    <location>
        <begin position="1"/>
        <end position="19"/>
    </location>
</feature>
<gene>
    <name evidence="2" type="ORF">CAMP_LOCUS5233</name>
</gene>
<feature type="chain" id="PRO_5040412280" evidence="1">
    <location>
        <begin position="20"/>
        <end position="121"/>
    </location>
</feature>
<accession>A0A9P1IED9</accession>
<sequence>MSKFILVFLTCAIVKEIYGFDVDPSLQNGGNCDQTTTTTPSDPVVVETEKPYNGCSVDIRLKPMLEVKLNCNKTTPTTTPDPILIQVLEWGKGDKYEKCVKANSNRDPRDIYFICNQFKKQ</sequence>
<evidence type="ECO:0000313" key="3">
    <source>
        <dbReference type="Proteomes" id="UP001152747"/>
    </source>
</evidence>
<organism evidence="2 3">
    <name type="scientific">Caenorhabditis angaria</name>
    <dbReference type="NCBI Taxonomy" id="860376"/>
    <lineage>
        <taxon>Eukaryota</taxon>
        <taxon>Metazoa</taxon>
        <taxon>Ecdysozoa</taxon>
        <taxon>Nematoda</taxon>
        <taxon>Chromadorea</taxon>
        <taxon>Rhabditida</taxon>
        <taxon>Rhabditina</taxon>
        <taxon>Rhabditomorpha</taxon>
        <taxon>Rhabditoidea</taxon>
        <taxon>Rhabditidae</taxon>
        <taxon>Peloderinae</taxon>
        <taxon>Caenorhabditis</taxon>
    </lineage>
</organism>
<dbReference type="EMBL" id="CANHGI010000002">
    <property type="protein sequence ID" value="CAI5442596.1"/>
    <property type="molecule type" value="Genomic_DNA"/>
</dbReference>
<dbReference type="AlphaFoldDB" id="A0A9P1IED9"/>
<evidence type="ECO:0000313" key="2">
    <source>
        <dbReference type="EMBL" id="CAI5442596.1"/>
    </source>
</evidence>
<evidence type="ECO:0000256" key="1">
    <source>
        <dbReference type="SAM" id="SignalP"/>
    </source>
</evidence>
<keyword evidence="1" id="KW-0732">Signal</keyword>
<keyword evidence="3" id="KW-1185">Reference proteome</keyword>
<proteinExistence type="predicted"/>
<protein>
    <submittedName>
        <fullName evidence="2">Uncharacterized protein</fullName>
    </submittedName>
</protein>